<proteinExistence type="predicted"/>
<name>A0A559J073_9BACL</name>
<evidence type="ECO:0000313" key="2">
    <source>
        <dbReference type="EMBL" id="TVX93274.1"/>
    </source>
</evidence>
<accession>A0A559J073</accession>
<sequence>MKNSMKIAALILFGIIGIYIIFILFLYLGFDEWDKTGTFGDSFAIINTLFSGLALSGVIYTFMLQAKTLELQRQDHELSIRPLIALEVSKDEEKHFIFRATNVGNGTALYVDLGAFMLNDYFFTTDTIVSLKAGETKEFNLSIYDKSMLSFERNWKEILLYAIEEAEKANIAQNAIVINLRVSYYNILNAAHSQKFIYSLVSDRITMDKRND</sequence>
<keyword evidence="1" id="KW-1133">Transmembrane helix</keyword>
<feature type="transmembrane region" description="Helical" evidence="1">
    <location>
        <begin position="42"/>
        <end position="63"/>
    </location>
</feature>
<dbReference type="OrthoDB" id="6678638at2"/>
<organism evidence="2 3">
    <name type="scientific">Paenibacillus agilis</name>
    <dbReference type="NCBI Taxonomy" id="3020863"/>
    <lineage>
        <taxon>Bacteria</taxon>
        <taxon>Bacillati</taxon>
        <taxon>Bacillota</taxon>
        <taxon>Bacilli</taxon>
        <taxon>Bacillales</taxon>
        <taxon>Paenibacillaceae</taxon>
        <taxon>Paenibacillus</taxon>
    </lineage>
</organism>
<protein>
    <submittedName>
        <fullName evidence="2">Uncharacterized protein</fullName>
    </submittedName>
</protein>
<dbReference type="AlphaFoldDB" id="A0A559J073"/>
<gene>
    <name evidence="2" type="ORF">FPZ44_09520</name>
</gene>
<keyword evidence="1" id="KW-0812">Transmembrane</keyword>
<dbReference type="RefSeq" id="WP_144989599.1">
    <property type="nucleotide sequence ID" value="NZ_VNJK01000001.1"/>
</dbReference>
<evidence type="ECO:0000256" key="1">
    <source>
        <dbReference type="SAM" id="Phobius"/>
    </source>
</evidence>
<keyword evidence="3" id="KW-1185">Reference proteome</keyword>
<dbReference type="Proteomes" id="UP000318102">
    <property type="component" value="Unassembled WGS sequence"/>
</dbReference>
<evidence type="ECO:0000313" key="3">
    <source>
        <dbReference type="Proteomes" id="UP000318102"/>
    </source>
</evidence>
<keyword evidence="1" id="KW-0472">Membrane</keyword>
<feature type="transmembrane region" description="Helical" evidence="1">
    <location>
        <begin position="7"/>
        <end position="30"/>
    </location>
</feature>
<reference evidence="2 3" key="1">
    <citation type="submission" date="2019-07" db="EMBL/GenBank/DDBJ databases">
        <authorList>
            <person name="Kim J."/>
        </authorList>
    </citation>
    <scope>NUCLEOTIDE SEQUENCE [LARGE SCALE GENOMIC DNA]</scope>
    <source>
        <strain evidence="2 3">N4</strain>
    </source>
</reference>
<dbReference type="EMBL" id="VNJK01000001">
    <property type="protein sequence ID" value="TVX93274.1"/>
    <property type="molecule type" value="Genomic_DNA"/>
</dbReference>
<comment type="caution">
    <text evidence="2">The sequence shown here is derived from an EMBL/GenBank/DDBJ whole genome shotgun (WGS) entry which is preliminary data.</text>
</comment>